<evidence type="ECO:0000256" key="2">
    <source>
        <dbReference type="ARBA" id="ARBA00022729"/>
    </source>
</evidence>
<feature type="domain" description="Alpha-2-macroglobulin bait region" evidence="4">
    <location>
        <begin position="1055"/>
        <end position="1194"/>
    </location>
</feature>
<feature type="transmembrane region" description="Helical" evidence="3">
    <location>
        <begin position="41"/>
        <end position="62"/>
    </location>
</feature>
<evidence type="ECO:0000259" key="5">
    <source>
        <dbReference type="SMART" id="SM01360"/>
    </source>
</evidence>
<dbReference type="Gene3D" id="2.60.40.3710">
    <property type="match status" value="1"/>
</dbReference>
<organism evidence="6 7">
    <name type="scientific">Rheinheimera aquimaris</name>
    <dbReference type="NCBI Taxonomy" id="412437"/>
    <lineage>
        <taxon>Bacteria</taxon>
        <taxon>Pseudomonadati</taxon>
        <taxon>Pseudomonadota</taxon>
        <taxon>Gammaproteobacteria</taxon>
        <taxon>Chromatiales</taxon>
        <taxon>Chromatiaceae</taxon>
        <taxon>Rheinheimera</taxon>
    </lineage>
</organism>
<evidence type="ECO:0000256" key="3">
    <source>
        <dbReference type="SAM" id="Phobius"/>
    </source>
</evidence>
<proteinExistence type="inferred from homology"/>
<accession>A0ABN1DCB3</accession>
<dbReference type="RefSeq" id="WP_226765665.1">
    <property type="nucleotide sequence ID" value="NZ_BAAAEO010000001.1"/>
</dbReference>
<dbReference type="Gene3D" id="1.50.10.20">
    <property type="match status" value="1"/>
</dbReference>
<keyword evidence="3" id="KW-0472">Membrane</keyword>
<keyword evidence="7" id="KW-1185">Reference proteome</keyword>
<dbReference type="EMBL" id="BAAAEO010000001">
    <property type="protein sequence ID" value="GAA0539893.1"/>
    <property type="molecule type" value="Genomic_DNA"/>
</dbReference>
<dbReference type="InterPro" id="IPR002890">
    <property type="entry name" value="MG2"/>
</dbReference>
<evidence type="ECO:0000313" key="7">
    <source>
        <dbReference type="Proteomes" id="UP001501169"/>
    </source>
</evidence>
<dbReference type="Pfam" id="PF17973">
    <property type="entry name" value="bMG10"/>
    <property type="match status" value="1"/>
</dbReference>
<dbReference type="PANTHER" id="PTHR40094:SF1">
    <property type="entry name" value="UBIQUITIN DOMAIN-CONTAINING PROTEIN"/>
    <property type="match status" value="1"/>
</dbReference>
<dbReference type="Pfam" id="PF01835">
    <property type="entry name" value="MG2"/>
    <property type="match status" value="1"/>
</dbReference>
<dbReference type="Pfam" id="PF17972">
    <property type="entry name" value="bMG5"/>
    <property type="match status" value="1"/>
</dbReference>
<dbReference type="SMART" id="SM01359">
    <property type="entry name" value="A2M_N_2"/>
    <property type="match status" value="1"/>
</dbReference>
<dbReference type="InterPro" id="IPR001599">
    <property type="entry name" value="Macroglobln_a2"/>
</dbReference>
<evidence type="ECO:0000313" key="6">
    <source>
        <dbReference type="EMBL" id="GAA0539893.1"/>
    </source>
</evidence>
<dbReference type="Gene3D" id="2.60.40.1930">
    <property type="match status" value="1"/>
</dbReference>
<sequence length="1948" mass="214708">MSASASSFSKLLNAVFGSVNWTAPHWLRQLRNYARSEPAKFSGITLLLLLILAGVAGGVYYYQQLPKPLKVLANIEGPELGYYQDNIEQPTPVTLRFSYDFSRHNQQIMPAPQLSAARLDLIGEVLTEGVSLKPQVEGKWLWQDENSLVFMPEQAWPAGQHYEVTFSKDIFARDILLAQQQYQFISQPLTAEVNRLRFYQHPAEPGTRQVVATINFSHPVDLAQAKQKLSIVMREDGSDHDTKPAQLEFTLTADKTGRELYAQSEALTLPEHEQYLTLELKKGVKAQHGNGLTDNTLTEQLLVPDKRSFLKVDELRADIVRSPELEPEQMLLLSLTDRISRTELQNKLKLYALPKHSWRNSYYWSVGEVTSDTLQRSNLLQFELMPTPEPADNSFSIKLDLPPGHSLFVSVPEGLKSAGDFVLGREYRAVVQAPQYPKEARLSGEGALLTLSGEQKLQLLSRGVKGVRARLFKLLPDQLNHFISQTGGDISQPYFQNYNFDESNISSVYEKTFTLANSHAKQANYLALDLKPYLEKAGMGMFFIQLSEFNPARPKDEGEQLDKRVVLVSDLGLLVKHNSDSSQQVFVMSLATGKPVAGAKVQLLGKNGVAVLEGTTNNQGTVELAKTRGMQRERQPTVYLVSHSRDGKTDSSFIPYDRYSRQLDYSKFNTSGRYQDEQSSSALSAYMFSDRGIYRPGEQVQLAAIIRQNDLAAAPQKLPLKIQVQGPRGTTFYQQNFSLTGRGLHTFTLDTQPSSDTGDYNASISLLDNKGNTARYLGSVSFSVEEFQPDTLKISSRFNQTSGGTAPGWLSPVNLQAWVQLDNLFGTPAQQRRVTARFELMPVSFGFDEYPQYRFLAPQDEQIKTAAVKQTLPEQQTDADGKASFALPLEQYSGGTYRLLLHTEGFDSGGGRSVKSVSSALLSPLSALVGVKADGSLNYLKKQQSRELEFIAIDNSLQQIGLSQLTLKLVEKRPVSSLVKQKDGTYQYQSIVQEVVLNEAPFAIDATGSRYTVPTTDAGDFELQLSQADQLLGKVAFSVAGAGNISAMLEKDAALSVKLDKADYKAGDWIELNITAPYTGSGLISIESNKVHAFSWFTASTTSSIQRIKLPEGIEGNAYINVSFVRGSDSDALFVSPLSYAVVPFNIDRSKRQLDISLVVPQEVRPGKAFTLGYKTNHAADLLLYGVDEGILQVAAYDLPDPLSHYLQKRALQVRSMQMLDLLLPEFSALQRQLAGVGGDTERRALAAAMMLNKNLNPFARRADQPGVFWLGKLSASAELATTEVTLPASFSGNVKVMAIAVGDDALGATSKDLRVRGPFVLTPDVLQSAAPGDEFDVSVAVANGLKGSGNNASIKVSLALPDTITAVSPLQQQLSISENSEQIARFRVKAGEVPGEASMSFTASYQQGNLQEVANRSVSLSIRPASSYESTLQAGFADKGPVRLNTRYPLYPQFAELSVSASANPLVLAESFTRYLEQYPHGCTEQVVSQVFPWIGLVQQKSYQAQWPALNDKFAVLIQKLAQRQQSDGGFSFWPGGYSSADFPSIYVMHFLLAAREQGLAVPDYLYQQGLEYLRGVARLSGANLYQARLRANAIYLLTRSGEVTTNYLTELHERLEKQHKQAWQNDLAAIYMAASYQLLQKPELAQGLLSGYRLGKVSVLQSGYLARSSAPLPAFANPSFQSQLSLDAQYVYLLSQHFPQRAKALDGEQILQLLQPVFSGQYNTIAAAYSVLALSAYGQLQNGSSEGQVTFYQLDGQGNRSELAPADNSSATPVAHFTAAAEKILIESNEQLFYALSEAGFAKQPATQAVANQLEIVRDYLNAEGKVVTQARQGDELTVRLRLRSLTDSWHNNIAVVDLLPAGFSVVRSSVPRQQGRWRADYVDIREDRIVYYAGFGPQLTELQYKVKVTAAGDFMLPTASAESMYDRTVFTSTAAGRFVVEPASP</sequence>
<dbReference type="InterPro" id="IPR041246">
    <property type="entry name" value="Bact_MG10"/>
</dbReference>
<dbReference type="Pfam" id="PF00207">
    <property type="entry name" value="A2M"/>
    <property type="match status" value="1"/>
</dbReference>
<dbReference type="InterPro" id="IPR041203">
    <property type="entry name" value="Bact_A2M_MG5"/>
</dbReference>
<keyword evidence="3" id="KW-0812">Transmembrane</keyword>
<dbReference type="InterPro" id="IPR051802">
    <property type="entry name" value="YfhM-like"/>
</dbReference>
<dbReference type="SMART" id="SM01360">
    <property type="entry name" value="A2M"/>
    <property type="match status" value="1"/>
</dbReference>
<dbReference type="InterPro" id="IPR011625">
    <property type="entry name" value="A2M_N_BRD"/>
</dbReference>
<evidence type="ECO:0000259" key="4">
    <source>
        <dbReference type="SMART" id="SM01359"/>
    </source>
</evidence>
<protein>
    <submittedName>
        <fullName evidence="6">Alpha-2-macroglobulin</fullName>
    </submittedName>
</protein>
<name>A0ABN1DCB3_9GAMM</name>
<dbReference type="PANTHER" id="PTHR40094">
    <property type="entry name" value="ALPHA-2-MACROGLOBULIN HOMOLOG"/>
    <property type="match status" value="1"/>
</dbReference>
<comment type="similarity">
    <text evidence="1">Belongs to the protease inhibitor I39 (alpha-2-macroglobulin) family. Bacterial alpha-2-macroglobulin subfamily.</text>
</comment>
<dbReference type="Pfam" id="PF07703">
    <property type="entry name" value="A2M_BRD"/>
    <property type="match status" value="1"/>
</dbReference>
<comment type="caution">
    <text evidence="6">The sequence shown here is derived from an EMBL/GenBank/DDBJ whole genome shotgun (WGS) entry which is preliminary data.</text>
</comment>
<dbReference type="InterPro" id="IPR008930">
    <property type="entry name" value="Terpenoid_cyclase/PrenylTrfase"/>
</dbReference>
<dbReference type="Pfam" id="PF11974">
    <property type="entry name" value="bMG3"/>
    <property type="match status" value="1"/>
</dbReference>
<dbReference type="CDD" id="cd02891">
    <property type="entry name" value="A2M_like"/>
    <property type="match status" value="1"/>
</dbReference>
<feature type="domain" description="Alpha-2-macroglobulin" evidence="5">
    <location>
        <begin position="1268"/>
        <end position="1361"/>
    </location>
</feature>
<keyword evidence="3" id="KW-1133">Transmembrane helix</keyword>
<evidence type="ECO:0000256" key="1">
    <source>
        <dbReference type="ARBA" id="ARBA00010556"/>
    </source>
</evidence>
<keyword evidence="2" id="KW-0732">Signal</keyword>
<dbReference type="Proteomes" id="UP001501169">
    <property type="component" value="Unassembled WGS sequence"/>
</dbReference>
<dbReference type="SUPFAM" id="SSF48239">
    <property type="entry name" value="Terpenoid cyclases/Protein prenyltransferases"/>
    <property type="match status" value="1"/>
</dbReference>
<reference evidence="6 7" key="1">
    <citation type="journal article" date="2019" name="Int. J. Syst. Evol. Microbiol.">
        <title>The Global Catalogue of Microorganisms (GCM) 10K type strain sequencing project: providing services to taxonomists for standard genome sequencing and annotation.</title>
        <authorList>
            <consortium name="The Broad Institute Genomics Platform"/>
            <consortium name="The Broad Institute Genome Sequencing Center for Infectious Disease"/>
            <person name="Wu L."/>
            <person name="Ma J."/>
        </authorList>
    </citation>
    <scope>NUCLEOTIDE SEQUENCE [LARGE SCALE GENOMIC DNA]</scope>
    <source>
        <strain evidence="6 7">JCM 14331</strain>
    </source>
</reference>
<gene>
    <name evidence="6" type="ORF">GCM10009098_04290</name>
</gene>
<dbReference type="InterPro" id="IPR021868">
    <property type="entry name" value="Alpha_2_Macroglob_MG3"/>
</dbReference>